<dbReference type="EMBL" id="ML994626">
    <property type="protein sequence ID" value="KAF2187683.1"/>
    <property type="molecule type" value="Genomic_DNA"/>
</dbReference>
<accession>A0A6A6E976</accession>
<dbReference type="AlphaFoldDB" id="A0A6A6E976"/>
<proteinExistence type="predicted"/>
<reference evidence="1" key="1">
    <citation type="journal article" date="2020" name="Stud. Mycol.">
        <title>101 Dothideomycetes genomes: a test case for predicting lifestyles and emergence of pathogens.</title>
        <authorList>
            <person name="Haridas S."/>
            <person name="Albert R."/>
            <person name="Binder M."/>
            <person name="Bloem J."/>
            <person name="Labutti K."/>
            <person name="Salamov A."/>
            <person name="Andreopoulos B."/>
            <person name="Baker S."/>
            <person name="Barry K."/>
            <person name="Bills G."/>
            <person name="Bluhm B."/>
            <person name="Cannon C."/>
            <person name="Castanera R."/>
            <person name="Culley D."/>
            <person name="Daum C."/>
            <person name="Ezra D."/>
            <person name="Gonzalez J."/>
            <person name="Henrissat B."/>
            <person name="Kuo A."/>
            <person name="Liang C."/>
            <person name="Lipzen A."/>
            <person name="Lutzoni F."/>
            <person name="Magnuson J."/>
            <person name="Mondo S."/>
            <person name="Nolan M."/>
            <person name="Ohm R."/>
            <person name="Pangilinan J."/>
            <person name="Park H.-J."/>
            <person name="Ramirez L."/>
            <person name="Alfaro M."/>
            <person name="Sun H."/>
            <person name="Tritt A."/>
            <person name="Yoshinaga Y."/>
            <person name="Zwiers L.-H."/>
            <person name="Turgeon B."/>
            <person name="Goodwin S."/>
            <person name="Spatafora J."/>
            <person name="Crous P."/>
            <person name="Grigoriev I."/>
        </authorList>
    </citation>
    <scope>NUCLEOTIDE SEQUENCE</scope>
    <source>
        <strain evidence="1">CBS 207.26</strain>
    </source>
</reference>
<keyword evidence="2" id="KW-1185">Reference proteome</keyword>
<name>A0A6A6E976_9PEZI</name>
<protein>
    <submittedName>
        <fullName evidence="1">Uncharacterized protein</fullName>
    </submittedName>
</protein>
<dbReference type="Proteomes" id="UP000800200">
    <property type="component" value="Unassembled WGS sequence"/>
</dbReference>
<sequence>MKGDVAEQFVLHQSCLMRPTDHSPSGTITLIPPDICITQRESTESVHQPSSFSDLHHCLTKWLHGGVGRYLGGPAAKGIDGHDPLVPSTNLARSALPVAPILSPPRTPLRVTEVAIESAPQPRRGRDGASWVFWGKPPSTPRRYRRPIVGTAWLTRLLKVVG</sequence>
<organism evidence="1 2">
    <name type="scientific">Zopfia rhizophila CBS 207.26</name>
    <dbReference type="NCBI Taxonomy" id="1314779"/>
    <lineage>
        <taxon>Eukaryota</taxon>
        <taxon>Fungi</taxon>
        <taxon>Dikarya</taxon>
        <taxon>Ascomycota</taxon>
        <taxon>Pezizomycotina</taxon>
        <taxon>Dothideomycetes</taxon>
        <taxon>Dothideomycetes incertae sedis</taxon>
        <taxon>Zopfiaceae</taxon>
        <taxon>Zopfia</taxon>
    </lineage>
</organism>
<evidence type="ECO:0000313" key="1">
    <source>
        <dbReference type="EMBL" id="KAF2187683.1"/>
    </source>
</evidence>
<gene>
    <name evidence="1" type="ORF">K469DRAFT_704621</name>
</gene>
<evidence type="ECO:0000313" key="2">
    <source>
        <dbReference type="Proteomes" id="UP000800200"/>
    </source>
</evidence>